<dbReference type="EMBL" id="CP042430">
    <property type="protein sequence ID" value="QEC47569.1"/>
    <property type="molecule type" value="Genomic_DNA"/>
</dbReference>
<evidence type="ECO:0000313" key="6">
    <source>
        <dbReference type="Proteomes" id="UP000321805"/>
    </source>
</evidence>
<feature type="domain" description="Ketoreductase" evidence="4">
    <location>
        <begin position="6"/>
        <end position="177"/>
    </location>
</feature>
<dbReference type="PRINTS" id="PR00081">
    <property type="entry name" value="GDHRDH"/>
</dbReference>
<evidence type="ECO:0000259" key="4">
    <source>
        <dbReference type="SMART" id="SM00822"/>
    </source>
</evidence>
<dbReference type="RefSeq" id="WP_146918174.1">
    <property type="nucleotide sequence ID" value="NZ_CP042430.1"/>
</dbReference>
<organism evidence="5 6">
    <name type="scientific">Baekduia soli</name>
    <dbReference type="NCBI Taxonomy" id="496014"/>
    <lineage>
        <taxon>Bacteria</taxon>
        <taxon>Bacillati</taxon>
        <taxon>Actinomycetota</taxon>
        <taxon>Thermoleophilia</taxon>
        <taxon>Solirubrobacterales</taxon>
        <taxon>Baekduiaceae</taxon>
        <taxon>Baekduia</taxon>
    </lineage>
</organism>
<gene>
    <name evidence="5" type="ORF">FSW04_08265</name>
</gene>
<evidence type="ECO:0000256" key="1">
    <source>
        <dbReference type="ARBA" id="ARBA00006484"/>
    </source>
</evidence>
<sequence length="258" mass="26499">MSHPDRVAAVTGASGGIGRGIAVRLAQAGAAVAVSGRSPEGGAETVRVIEEAGGLAHFTPVDVTSNEQVAAWIADTHQRFGRLDWLVNNAGINGDSARIEDQPVEEFEQVVITNLFSAFYTVHAAIPIMRAQGGGAIVNVGSAASLQGYALLSGYTASKHGMLGLTKSIALENADIPIRANLVCPGPVDTPLMQSIEVLVNPEDPGAARAMFEGTIAMRRYGQISEIADAVAYLLSDGAAFITGTALSVDGGVMSGVG</sequence>
<keyword evidence="3" id="KW-0520">NAD</keyword>
<dbReference type="AlphaFoldDB" id="A0A5B8U3E9"/>
<dbReference type="CDD" id="cd05233">
    <property type="entry name" value="SDR_c"/>
    <property type="match status" value="1"/>
</dbReference>
<dbReference type="InterPro" id="IPR020904">
    <property type="entry name" value="Sc_DH/Rdtase_CS"/>
</dbReference>
<dbReference type="Gene3D" id="3.40.50.720">
    <property type="entry name" value="NAD(P)-binding Rossmann-like Domain"/>
    <property type="match status" value="1"/>
</dbReference>
<dbReference type="InterPro" id="IPR002347">
    <property type="entry name" value="SDR_fam"/>
</dbReference>
<dbReference type="PROSITE" id="PS00061">
    <property type="entry name" value="ADH_SHORT"/>
    <property type="match status" value="1"/>
</dbReference>
<evidence type="ECO:0000313" key="5">
    <source>
        <dbReference type="EMBL" id="QEC47569.1"/>
    </source>
</evidence>
<dbReference type="Proteomes" id="UP000321805">
    <property type="component" value="Chromosome"/>
</dbReference>
<dbReference type="FunFam" id="3.40.50.720:FF:000084">
    <property type="entry name" value="Short-chain dehydrogenase reductase"/>
    <property type="match status" value="1"/>
</dbReference>
<reference evidence="5 6" key="1">
    <citation type="journal article" date="2018" name="J. Microbiol.">
        <title>Baekduia soli gen. nov., sp. nov., a novel bacterium isolated from the soil of Baekdu Mountain and proposal of a novel family name, Baekduiaceae fam. nov.</title>
        <authorList>
            <person name="An D.S."/>
            <person name="Siddiqi M.Z."/>
            <person name="Kim K.H."/>
            <person name="Yu H.S."/>
            <person name="Im W.T."/>
        </authorList>
    </citation>
    <scope>NUCLEOTIDE SEQUENCE [LARGE SCALE GENOMIC DNA]</scope>
    <source>
        <strain evidence="5 6">BR7-21</strain>
    </source>
</reference>
<dbReference type="SMART" id="SM00822">
    <property type="entry name" value="PKS_KR"/>
    <property type="match status" value="1"/>
</dbReference>
<keyword evidence="6" id="KW-1185">Reference proteome</keyword>
<protein>
    <submittedName>
        <fullName evidence="5">SDR family oxidoreductase</fullName>
    </submittedName>
</protein>
<dbReference type="KEGG" id="bsol:FSW04_08265"/>
<dbReference type="InterPro" id="IPR036291">
    <property type="entry name" value="NAD(P)-bd_dom_sf"/>
</dbReference>
<dbReference type="InterPro" id="IPR057326">
    <property type="entry name" value="KR_dom"/>
</dbReference>
<dbReference type="GO" id="GO:0016491">
    <property type="term" value="F:oxidoreductase activity"/>
    <property type="evidence" value="ECO:0007669"/>
    <property type="project" value="UniProtKB-KW"/>
</dbReference>
<dbReference type="OrthoDB" id="7064009at2"/>
<name>A0A5B8U3E9_9ACTN</name>
<comment type="similarity">
    <text evidence="1">Belongs to the short-chain dehydrogenases/reductases (SDR) family.</text>
</comment>
<dbReference type="Pfam" id="PF13561">
    <property type="entry name" value="adh_short_C2"/>
    <property type="match status" value="1"/>
</dbReference>
<dbReference type="SUPFAM" id="SSF51735">
    <property type="entry name" value="NAD(P)-binding Rossmann-fold domains"/>
    <property type="match status" value="1"/>
</dbReference>
<dbReference type="NCBIfam" id="NF005559">
    <property type="entry name" value="PRK07231.1"/>
    <property type="match status" value="1"/>
</dbReference>
<dbReference type="PANTHER" id="PTHR24321">
    <property type="entry name" value="DEHYDROGENASES, SHORT CHAIN"/>
    <property type="match status" value="1"/>
</dbReference>
<proteinExistence type="inferred from homology"/>
<keyword evidence="2" id="KW-0560">Oxidoreductase</keyword>
<evidence type="ECO:0000256" key="2">
    <source>
        <dbReference type="ARBA" id="ARBA00023002"/>
    </source>
</evidence>
<accession>A0A5B8U3E9</accession>
<evidence type="ECO:0000256" key="3">
    <source>
        <dbReference type="ARBA" id="ARBA00023027"/>
    </source>
</evidence>
<dbReference type="PRINTS" id="PR00080">
    <property type="entry name" value="SDRFAMILY"/>
</dbReference>
<dbReference type="PANTHER" id="PTHR24321:SF8">
    <property type="entry name" value="ESTRADIOL 17-BETA-DEHYDROGENASE 8-RELATED"/>
    <property type="match status" value="1"/>
</dbReference>